<feature type="coiled-coil region" evidence="1">
    <location>
        <begin position="624"/>
        <end position="692"/>
    </location>
</feature>
<feature type="compositionally biased region" description="Basic and acidic residues" evidence="2">
    <location>
        <begin position="1243"/>
        <end position="1268"/>
    </location>
</feature>
<keyword evidence="6" id="KW-1185">Reference proteome</keyword>
<feature type="coiled-coil region" evidence="1">
    <location>
        <begin position="61"/>
        <end position="222"/>
    </location>
</feature>
<dbReference type="SMART" id="SM00844">
    <property type="entry name" value="GA"/>
    <property type="match status" value="4"/>
</dbReference>
<sequence length="2082" mass="237972">MKKSVKRGLFNSLVIAAGAASAGTTAITISHTSGLSASEIDKIIGIINEQSQKTQQFIQKLDKHYNSVDSLESVINETQEQLSDIKAKYQELNKDQYKQYNKIRQALKELKDNISSFENKIVQSRERLKENKSNLDKIVNKAKNTSQRAIKKLNNTSEINTPGLKIANKELLLALKELEEARKKATDSREHVDNLIKIASKVDIAEKKVANLVKELESLSVDQLKQRWLQEMQKHIIELNDGIAKSAKLGSDVEEITKFIENLAQKAVVAQDTSSFIDSNPEELNTEISNKNTELKQVIEITKQTLSDLSSKLNQIKDEIKQKINSVEKEQNESQSIIKVSKDFQTLEKELNNSKLRLSGPIKEVKNQANLTKYQEAIEKISVVEKREHQIAENILNKLKSILHSELDNANLDIENKQKLNSLISESNSVDQLKNAQNQIKLAKLKNELINQVKVMDLISKEHKIAITNEIKSANTQDSIQNISSSINNLQQQKQIIHEKIKGLSNLSDKQILVFYDKIVATQDLNALNEIYEQAINFEKTKQKSKQEISELKNLSQSDKNNIYVLLQNGTSDREIELILQNAKDLDNAKRKALSDLTTFSDLNTKENQDFASEIASAKTKELVDELLKKASQLNEIKKNAKSEIQNHSNLSQNSKDNFKKVILESLTTEEIEKIKNQAAKLNQDKQDIIDKIQASNNFSSEVKNEFANLIKNSDSIEKASQIYNAVIAVENSKKDVGKLIEQANINDKDSLKNQLQNRKTQEDVDILRKKVELEIKKVETIAKINEISKLSPQKQQELIDKIQKATSPATIEVIISEAKGETFKVDVAKAKEEIEKLNWIAESEKNKISKELDSLTESQKTQIKEKLDALKNKNKQKEDLYNNNIASSIEFNQEYKNKIKKNIIESSLQNDWDKIKDEFKALEKVKTDIKDKIQNEFNYLGTKDKQDFIASLKEKDDNQGSQKILQDANNLNDFKKNLIDKITELTHVNTEKQAIIDKIKNEQTRSQATKFYEDLLLKSQKEEAKLKIEQMDSLKNHKQNFKDQIDRSVNKTLVDSVLEAAKMKNELNKAVDEAKYNINKLDLISDEHKNELKNQLDAKNNIEEVKKLVNEATDLNGYKKEKEFTKLNLTKLRVNSGIEAEFGKKLKDAKTKSSVDTIVREYQEWNQKITQAHNKVDTFAKLDPSLKTGFKDEISKANKNEIEGILTRAERLNNTNINNIAALNSFKLLNNAYKKKIETEITRQEDETKSNSKLDEARRLSKTKENTNNEIKSNSFLTNQQKNNFESQLIAVDDEKGVQKVKAQAQKDQKKKSDSINKISRLDYLSAAEKENAKKQVVNANLDNQIDNSVKNAESLNGQKKQIANQIDSLTLLPQVLKTRAKNNIKNANGIPAAQKILDNHKAFNTKKQNAKKSIDSFNHLETTQKNKYKDRIDKLEKQNQVDGIVNEARKENDLVKSKKESATINEFTYLSEKEKTQFKQLIEKQKNVPNVKKEFEKAKKLNNDKKMWADKINGLGLISQGQKSSAIEQIKKQDGAEKAKAKFNELNGLNDKKKPIEKTIQSSNKITQKGKQDLKDELLDKTTEQELNSINEGIQSWNSETDKNAGLIDTAQKVKAEVQKLAKIDNNSVQSVLNSLNSLISTNTKNNNDSLSQLKSKNNNLESEISKKYNELNKAMQNFSNNFRSKIFNSQNLHKKDALLKLKQEFDSSIQTYKNINTQLKTRFGDSKINQSEFNKVIKELEEVSKLLNEQIDLTKKYDELKNTIDSGLLSESHKAMYRLRIESNLGQDTASIGEFEKLKEEIETKIKENQEQKTHFDKKIEMIKKSASALIVNLPNNNGIKSSNQSMSVNYKNIADNYKNAFNDILKENNVKKANSELDKIYEMISMYEKGYTDLNKYISQRGQDEATKNQAWTKFDTLSSNLRVEMTKIITNGSNPLDNEFRPLDSYNNVINQKSYFDASVKEAKEIIFRKEVDLIQKEWIKDTSYHQTSYKIQYVVIKEKNGKKEIHVTKNPLSNRFKNMNIKFVHHKSPGETIQLQTDWTKKYFITADIIISSGDGDGLEYKIEDVNVKQINTVRN</sequence>
<evidence type="ECO:0000313" key="6">
    <source>
        <dbReference type="Proteomes" id="UP000027088"/>
    </source>
</evidence>
<keyword evidence="1" id="KW-0175">Coiled coil</keyword>
<dbReference type="Gene3D" id="1.20.5.420">
    <property type="entry name" value="Immunoglobulin FC, subunit C"/>
    <property type="match status" value="3"/>
</dbReference>
<dbReference type="InterPro" id="IPR002988">
    <property type="entry name" value="GA_module"/>
</dbReference>
<feature type="domain" description="Extracellular matrix-binding protein ebh GA module" evidence="4">
    <location>
        <begin position="1392"/>
        <end position="1451"/>
    </location>
</feature>
<feature type="coiled-coil region" evidence="1">
    <location>
        <begin position="1420"/>
        <end position="1467"/>
    </location>
</feature>
<dbReference type="EMBL" id="CP007521">
    <property type="protein sequence ID" value="AIA29433.1"/>
    <property type="molecule type" value="Genomic_DNA"/>
</dbReference>
<feature type="coiled-coil region" evidence="1">
    <location>
        <begin position="1646"/>
        <end position="1680"/>
    </location>
</feature>
<accession>A0A059XRK8</accession>
<feature type="coiled-coil region" evidence="1">
    <location>
        <begin position="828"/>
        <end position="884"/>
    </location>
</feature>
<feature type="coiled-coil region" evidence="1">
    <location>
        <begin position="299"/>
        <end position="337"/>
    </location>
</feature>
<feature type="signal peptide" evidence="3">
    <location>
        <begin position="1"/>
        <end position="22"/>
    </location>
</feature>
<protein>
    <recommendedName>
        <fullName evidence="4">Extracellular matrix-binding protein ebh GA module domain-containing protein</fullName>
    </recommendedName>
</protein>
<keyword evidence="3" id="KW-0732">Signal</keyword>
<evidence type="ECO:0000256" key="1">
    <source>
        <dbReference type="SAM" id="Coils"/>
    </source>
</evidence>
<evidence type="ECO:0000256" key="2">
    <source>
        <dbReference type="SAM" id="MobiDB-lite"/>
    </source>
</evidence>
<feature type="region of interest" description="Disordered" evidence="2">
    <location>
        <begin position="1243"/>
        <end position="1275"/>
    </location>
</feature>
<feature type="coiled-coil region" evidence="1">
    <location>
        <begin position="1326"/>
        <end position="1360"/>
    </location>
</feature>
<feature type="domain" description="Extracellular matrix-binding protein ebh GA module" evidence="4">
    <location>
        <begin position="1248"/>
        <end position="1307"/>
    </location>
</feature>
<dbReference type="InterPro" id="IPR020840">
    <property type="entry name" value="Extracell_matrix-bd_GA"/>
</dbReference>
<feature type="domain" description="Extracellular matrix-binding protein ebh GA module" evidence="4">
    <location>
        <begin position="483"/>
        <end position="536"/>
    </location>
</feature>
<feature type="coiled-coil region" evidence="1">
    <location>
        <begin position="1018"/>
        <end position="1052"/>
    </location>
</feature>
<dbReference type="eggNOG" id="ENOG5033QQR">
    <property type="taxonomic scope" value="Bacteria"/>
</dbReference>
<dbReference type="Gene3D" id="1.20.120.1850">
    <property type="entry name" value="Ebh helix bundles repeating unit (S and A modules)"/>
    <property type="match status" value="1"/>
</dbReference>
<feature type="domain" description="Extracellular matrix-binding protein ebh GA module" evidence="4">
    <location>
        <begin position="580"/>
        <end position="632"/>
    </location>
</feature>
<evidence type="ECO:0000313" key="5">
    <source>
        <dbReference type="EMBL" id="AIA29433.1"/>
    </source>
</evidence>
<feature type="chain" id="PRO_5001581787" description="Extracellular matrix-binding protein ebh GA module domain-containing protein" evidence="3">
    <location>
        <begin position="23"/>
        <end position="2082"/>
    </location>
</feature>
<gene>
    <name evidence="5" type="ORF">MCFN_01445</name>
</gene>
<feature type="coiled-coil region" evidence="1">
    <location>
        <begin position="535"/>
        <end position="562"/>
    </location>
</feature>
<dbReference type="Proteomes" id="UP000027088">
    <property type="component" value="Chromosome"/>
</dbReference>
<evidence type="ECO:0000256" key="3">
    <source>
        <dbReference type="SAM" id="SignalP"/>
    </source>
</evidence>
<proteinExistence type="predicted"/>
<evidence type="ECO:0000259" key="4">
    <source>
        <dbReference type="SMART" id="SM00844"/>
    </source>
</evidence>
<name>A0A059XRK8_9BACT</name>
<reference evidence="5 6" key="1">
    <citation type="journal article" date="2014" name="Genome Announc.">
        <title>Complete Genome Sequence of the Bovine Mastitis Pathogen Mycoplasma californicum Strain ST-6T (ATCC 33461T).</title>
        <authorList>
            <person name="Calcutt M.J."/>
            <person name="Foecking M.F."/>
            <person name="Fox L.K."/>
        </authorList>
    </citation>
    <scope>NUCLEOTIDE SEQUENCE [LARGE SCALE GENOMIC DNA]</scope>
    <source>
        <strain evidence="5 6">ST-6</strain>
    </source>
</reference>
<dbReference type="KEGG" id="mcr:MCFN_01445"/>
<dbReference type="Pfam" id="PF01468">
    <property type="entry name" value="GA"/>
    <property type="match status" value="10"/>
</dbReference>
<organism evidence="5 6">
    <name type="scientific">Mycoplasmopsis californica</name>
    <dbReference type="NCBI Taxonomy" id="2113"/>
    <lineage>
        <taxon>Bacteria</taxon>
        <taxon>Bacillati</taxon>
        <taxon>Mycoplasmatota</taxon>
        <taxon>Mycoplasmoidales</taxon>
        <taxon>Metamycoplasmataceae</taxon>
        <taxon>Mycoplasmopsis</taxon>
    </lineage>
</organism>